<dbReference type="EMBL" id="FZQP02000216">
    <property type="protein sequence ID" value="VVC87900.1"/>
    <property type="molecule type" value="Genomic_DNA"/>
</dbReference>
<proteinExistence type="predicted"/>
<keyword evidence="2" id="KW-1185">Reference proteome</keyword>
<dbReference type="AlphaFoldDB" id="A0A5E4PSK4"/>
<evidence type="ECO:0008006" key="3">
    <source>
        <dbReference type="Google" id="ProtNLM"/>
    </source>
</evidence>
<reference evidence="1 2" key="1">
    <citation type="submission" date="2017-07" db="EMBL/GenBank/DDBJ databases">
        <authorList>
            <person name="Talla V."/>
            <person name="Backstrom N."/>
        </authorList>
    </citation>
    <scope>NUCLEOTIDE SEQUENCE [LARGE SCALE GENOMIC DNA]</scope>
</reference>
<dbReference type="InterPro" id="IPR013083">
    <property type="entry name" value="Znf_RING/FYVE/PHD"/>
</dbReference>
<organism evidence="1 2">
    <name type="scientific">Leptidea sinapis</name>
    <dbReference type="NCBI Taxonomy" id="189913"/>
    <lineage>
        <taxon>Eukaryota</taxon>
        <taxon>Metazoa</taxon>
        <taxon>Ecdysozoa</taxon>
        <taxon>Arthropoda</taxon>
        <taxon>Hexapoda</taxon>
        <taxon>Insecta</taxon>
        <taxon>Pterygota</taxon>
        <taxon>Neoptera</taxon>
        <taxon>Endopterygota</taxon>
        <taxon>Lepidoptera</taxon>
        <taxon>Glossata</taxon>
        <taxon>Ditrysia</taxon>
        <taxon>Papilionoidea</taxon>
        <taxon>Pieridae</taxon>
        <taxon>Dismorphiinae</taxon>
        <taxon>Leptidea</taxon>
    </lineage>
</organism>
<evidence type="ECO:0000313" key="1">
    <source>
        <dbReference type="EMBL" id="VVC87900.1"/>
    </source>
</evidence>
<sequence length="76" mass="8504">MVQCNKCKLFVSLNKDEIVKCKGAQCDTVYHKKCVRSKSFLQTGICSNCKGKQEGTETETSLNEASPDMLLKELNK</sequence>
<dbReference type="Proteomes" id="UP000324832">
    <property type="component" value="Unassembled WGS sequence"/>
</dbReference>
<dbReference type="Gene3D" id="3.30.40.10">
    <property type="entry name" value="Zinc/RING finger domain, C3HC4 (zinc finger)"/>
    <property type="match status" value="1"/>
</dbReference>
<protein>
    <recommendedName>
        <fullName evidence="3">Zinc finger PHD-type domain-containing protein</fullName>
    </recommendedName>
</protein>
<dbReference type="InterPro" id="IPR011011">
    <property type="entry name" value="Znf_FYVE_PHD"/>
</dbReference>
<accession>A0A5E4PSK4</accession>
<gene>
    <name evidence="1" type="ORF">LSINAPIS_LOCUS1406</name>
</gene>
<evidence type="ECO:0000313" key="2">
    <source>
        <dbReference type="Proteomes" id="UP000324832"/>
    </source>
</evidence>
<dbReference type="SUPFAM" id="SSF57903">
    <property type="entry name" value="FYVE/PHD zinc finger"/>
    <property type="match status" value="1"/>
</dbReference>
<name>A0A5E4PSK4_9NEOP</name>